<feature type="transmembrane region" description="Helical" evidence="7">
    <location>
        <begin position="26"/>
        <end position="47"/>
    </location>
</feature>
<evidence type="ECO:0000259" key="8">
    <source>
        <dbReference type="Pfam" id="PF02687"/>
    </source>
</evidence>
<organism evidence="9 10">
    <name type="scientific">Kineosporia babensis</name>
    <dbReference type="NCBI Taxonomy" id="499548"/>
    <lineage>
        <taxon>Bacteria</taxon>
        <taxon>Bacillati</taxon>
        <taxon>Actinomycetota</taxon>
        <taxon>Actinomycetes</taxon>
        <taxon>Kineosporiales</taxon>
        <taxon>Kineosporiaceae</taxon>
        <taxon>Kineosporia</taxon>
    </lineage>
</organism>
<evidence type="ECO:0000256" key="7">
    <source>
        <dbReference type="SAM" id="Phobius"/>
    </source>
</evidence>
<proteinExistence type="inferred from homology"/>
<evidence type="ECO:0000256" key="6">
    <source>
        <dbReference type="ARBA" id="ARBA00038076"/>
    </source>
</evidence>
<accession>A0A9X1N7C4</accession>
<evidence type="ECO:0000256" key="4">
    <source>
        <dbReference type="ARBA" id="ARBA00022989"/>
    </source>
</evidence>
<dbReference type="EMBL" id="JAJOMB010000001">
    <property type="protein sequence ID" value="MCD5309712.1"/>
    <property type="molecule type" value="Genomic_DNA"/>
</dbReference>
<comment type="similarity">
    <text evidence="6">Belongs to the ABC-4 integral membrane protein family.</text>
</comment>
<evidence type="ECO:0000256" key="5">
    <source>
        <dbReference type="ARBA" id="ARBA00023136"/>
    </source>
</evidence>
<name>A0A9X1N7C4_9ACTN</name>
<dbReference type="InterPro" id="IPR003838">
    <property type="entry name" value="ABC3_permease_C"/>
</dbReference>
<feature type="transmembrane region" description="Helical" evidence="7">
    <location>
        <begin position="796"/>
        <end position="822"/>
    </location>
</feature>
<dbReference type="GO" id="GO:0005886">
    <property type="term" value="C:plasma membrane"/>
    <property type="evidence" value="ECO:0007669"/>
    <property type="project" value="UniProtKB-SubCell"/>
</dbReference>
<reference evidence="9" key="1">
    <citation type="submission" date="2021-11" db="EMBL/GenBank/DDBJ databases">
        <title>Streptomyces corallinus and Kineosporia corallina sp. nov., two new coral-derived marine actinobacteria.</title>
        <authorList>
            <person name="Buangrab K."/>
            <person name="Sutthacheep M."/>
            <person name="Yeemin T."/>
            <person name="Harunari E."/>
            <person name="Igarashi Y."/>
            <person name="Sripreechasak P."/>
            <person name="Kanchanasin P."/>
            <person name="Tanasupawat S."/>
            <person name="Phongsopitanun W."/>
        </authorList>
    </citation>
    <scope>NUCLEOTIDE SEQUENCE</scope>
    <source>
        <strain evidence="9">JCM 31032</strain>
    </source>
</reference>
<sequence>MRERFYVWRAALRLARRDVWRNKARSALVALMIALPVLALTVLSVFYRTVERDPQDEVRVALGVQAQAEISEVNGVPLMQLPFNDDSSGFESTPDFSHENPPTVEQFEKRLAALLPARDQLVADWWLESSRNLHWDGRYLATTVREFDYTAHGIEGVIEQESGRAPQQPGEVVVSKKIAALGVEVGDDLFYRPSPAHPEQRLRVVGVVSGLDVYKEVIGRPGSLFPDEGFKTLDEGAYYGGSAPRYRLLVVGPDPVTWDHVLNINQTGARVLSRAVVADPPPADRVPFTDADYAFEYDADLVGIVVVLIGMALLQVALMAGPAIAVGARRNQHTLALMAAGGAERRDLRVVVLATNGLIGVLSSLVAAGLGAGLGALLIQVLRYLDYSMVRIDIHLTDLLVLVAVGGLTAVGASLVPARQAAKLDVVAALTGRRGYHPPKLRVPVAGLFLALTGAVFATLGAVQRLPFLAVLGIGVVEVGMVMASGAIVALAARMAVGLPFSARFALRDAARQRSRTAPAVAAVLAAVAGGSAALVYVAALTDHEERSYRASAGDSVVLLNSSSTGDDGRMVSSMTRARAIVEQELQVGEFQEYQIPATHGPNGTDFEIMPLMPPGAECPESQFAEAEVTEIIEGSEIAGPGPCGRRAAAETIEFSSGRLFDDGTALSVITAGQAPSDAAALKAGNAVTSNPELLWPDGTVRVRVERYDDAGDVTGSKVIPLKAVLAEPGQHSLYGVVYPLGAAEELGISLESGGFAAIAREIPSQAQEDRVNRQLDEEAGAYLSVERGYVDDYQIYLLVLGAVVAVVGLVGTFTAVGLAAAESRADVATLAAVGAGPGVRRRMAAAQAGVISGLGAVLGVLSGVLAGWVLVRLEEGDWAYGSAFAEAESWRFVLPWPQLLLIALGLPALAMTIGFLTTRSRLPLIRRLGQ</sequence>
<keyword evidence="2" id="KW-1003">Cell membrane</keyword>
<feature type="transmembrane region" description="Helical" evidence="7">
    <location>
        <begin position="443"/>
        <end position="463"/>
    </location>
</feature>
<evidence type="ECO:0000256" key="3">
    <source>
        <dbReference type="ARBA" id="ARBA00022692"/>
    </source>
</evidence>
<dbReference type="InterPro" id="IPR050250">
    <property type="entry name" value="Macrolide_Exporter_MacB"/>
</dbReference>
<feature type="domain" description="ABC3 transporter permease C-terminal" evidence="8">
    <location>
        <begin position="307"/>
        <end position="425"/>
    </location>
</feature>
<comment type="subcellular location">
    <subcellularLocation>
        <location evidence="1">Cell membrane</location>
        <topology evidence="1">Multi-pass membrane protein</topology>
    </subcellularLocation>
</comment>
<feature type="transmembrane region" description="Helical" evidence="7">
    <location>
        <begin position="518"/>
        <end position="540"/>
    </location>
</feature>
<keyword evidence="3 7" id="KW-0812">Transmembrane</keyword>
<evidence type="ECO:0000256" key="2">
    <source>
        <dbReference type="ARBA" id="ARBA00022475"/>
    </source>
</evidence>
<dbReference type="Proteomes" id="UP001138997">
    <property type="component" value="Unassembled WGS sequence"/>
</dbReference>
<feature type="transmembrane region" description="Helical" evidence="7">
    <location>
        <begin position="900"/>
        <end position="919"/>
    </location>
</feature>
<protein>
    <submittedName>
        <fullName evidence="9">FtsX-like permease family protein</fullName>
    </submittedName>
</protein>
<keyword evidence="5 7" id="KW-0472">Membrane</keyword>
<evidence type="ECO:0000256" key="1">
    <source>
        <dbReference type="ARBA" id="ARBA00004651"/>
    </source>
</evidence>
<keyword evidence="4 7" id="KW-1133">Transmembrane helix</keyword>
<feature type="transmembrane region" description="Helical" evidence="7">
    <location>
        <begin position="348"/>
        <end position="379"/>
    </location>
</feature>
<dbReference type="RefSeq" id="WP_231438632.1">
    <property type="nucleotide sequence ID" value="NZ_JAJOMB010000001.1"/>
</dbReference>
<gene>
    <name evidence="9" type="ORF">LR394_02305</name>
</gene>
<dbReference type="AlphaFoldDB" id="A0A9X1N7C4"/>
<feature type="transmembrane region" description="Helical" evidence="7">
    <location>
        <begin position="301"/>
        <end position="327"/>
    </location>
</feature>
<feature type="transmembrane region" description="Helical" evidence="7">
    <location>
        <begin position="469"/>
        <end position="497"/>
    </location>
</feature>
<feature type="transmembrane region" description="Helical" evidence="7">
    <location>
        <begin position="399"/>
        <end position="416"/>
    </location>
</feature>
<dbReference type="Pfam" id="PF02687">
    <property type="entry name" value="FtsX"/>
    <property type="match status" value="2"/>
</dbReference>
<evidence type="ECO:0000313" key="10">
    <source>
        <dbReference type="Proteomes" id="UP001138997"/>
    </source>
</evidence>
<feature type="transmembrane region" description="Helical" evidence="7">
    <location>
        <begin position="851"/>
        <end position="872"/>
    </location>
</feature>
<keyword evidence="10" id="KW-1185">Reference proteome</keyword>
<feature type="domain" description="ABC3 transporter permease C-terminal" evidence="8">
    <location>
        <begin position="800"/>
        <end position="920"/>
    </location>
</feature>
<dbReference type="PANTHER" id="PTHR30572:SF4">
    <property type="entry name" value="ABC TRANSPORTER PERMEASE YTRF"/>
    <property type="match status" value="1"/>
</dbReference>
<comment type="caution">
    <text evidence="9">The sequence shown here is derived from an EMBL/GenBank/DDBJ whole genome shotgun (WGS) entry which is preliminary data.</text>
</comment>
<evidence type="ECO:0000313" key="9">
    <source>
        <dbReference type="EMBL" id="MCD5309712.1"/>
    </source>
</evidence>
<dbReference type="GO" id="GO:0022857">
    <property type="term" value="F:transmembrane transporter activity"/>
    <property type="evidence" value="ECO:0007669"/>
    <property type="project" value="TreeGrafter"/>
</dbReference>
<dbReference type="PANTHER" id="PTHR30572">
    <property type="entry name" value="MEMBRANE COMPONENT OF TRANSPORTER-RELATED"/>
    <property type="match status" value="1"/>
</dbReference>